<protein>
    <submittedName>
        <fullName evidence="1">Uncharacterized protein</fullName>
    </submittedName>
</protein>
<dbReference type="EMBL" id="JASBWV010000002">
    <property type="protein sequence ID" value="KAJ9127550.1"/>
    <property type="molecule type" value="Genomic_DNA"/>
</dbReference>
<evidence type="ECO:0000313" key="1">
    <source>
        <dbReference type="EMBL" id="KAJ9127550.1"/>
    </source>
</evidence>
<proteinExistence type="predicted"/>
<accession>A0ACC2XVC0</accession>
<reference evidence="1" key="1">
    <citation type="submission" date="2023-04" db="EMBL/GenBank/DDBJ databases">
        <title>Draft Genome sequencing of Naganishia species isolated from polar environments using Oxford Nanopore Technology.</title>
        <authorList>
            <person name="Leo P."/>
            <person name="Venkateswaran K."/>
        </authorList>
    </citation>
    <scope>NUCLEOTIDE SEQUENCE</scope>
    <source>
        <strain evidence="1">DBVPG 5303</strain>
    </source>
</reference>
<comment type="caution">
    <text evidence="1">The sequence shown here is derived from an EMBL/GenBank/DDBJ whole genome shotgun (WGS) entry which is preliminary data.</text>
</comment>
<organism evidence="1 2">
    <name type="scientific">Naganishia onofrii</name>
    <dbReference type="NCBI Taxonomy" id="1851511"/>
    <lineage>
        <taxon>Eukaryota</taxon>
        <taxon>Fungi</taxon>
        <taxon>Dikarya</taxon>
        <taxon>Basidiomycota</taxon>
        <taxon>Agaricomycotina</taxon>
        <taxon>Tremellomycetes</taxon>
        <taxon>Filobasidiales</taxon>
        <taxon>Filobasidiaceae</taxon>
        <taxon>Naganishia</taxon>
    </lineage>
</organism>
<gene>
    <name evidence="1" type="ORF">QFC24_000959</name>
</gene>
<name>A0ACC2XVC0_9TREE</name>
<keyword evidence="2" id="KW-1185">Reference proteome</keyword>
<sequence>MAAGSPNFDLEAYASEYTGRTAILRLLEVAKLAPTKQLQRHALLLAISIIKSETLDFELYDTVLAHLTTLGTSAVGDVMTDEGIQVEAPANDLSDEVMDVDGMGVSVETGLEAQGQRDDDWFQRTAEKARREDEKLEAEMRNYSINLIKESIRQTLLAMARHQRKCGDNQAALKTYQRLRDYQSNAEHELETFMATIEVALQEHSYNIVLPTVVKAQHVLARLASTVANPNINAAPGPGGRGGPSVITGEQLRERERRSKQISELTAKTNARLAVAKGVSLIATGSWNAGVRELIALQDRLEEWDGTIFSLSDVAIYASLAALATLSRDELKLDILGNSEIKYNMDHGGATYTRDLVEAFVGAKYKKVLDILGEHKWRLVFDLHLQSQVTQLINAIRHRAYVQYFEPFQNVQLSRMATSFGIDEERARPGFEKDVIGLIQAGMLKARVDDIAKVLYAVKPDKRKALYQDTLANGEAIRESTRQAFLRMQLHQAGVFVEDSQEKKKREQMMRNKGQEGDMPGYVDDSDEDMLLTAQ</sequence>
<evidence type="ECO:0000313" key="2">
    <source>
        <dbReference type="Proteomes" id="UP001234202"/>
    </source>
</evidence>
<dbReference type="Proteomes" id="UP001234202">
    <property type="component" value="Unassembled WGS sequence"/>
</dbReference>